<comment type="caution">
    <text evidence="1">The sequence shown here is derived from an EMBL/GenBank/DDBJ whole genome shotgun (WGS) entry which is preliminary data.</text>
</comment>
<sequence>MIHRFDLLLTDLQHWLNDFICYPIHMPDGLAKYAAYTPIINICMI</sequence>
<proteinExistence type="predicted"/>
<reference evidence="1" key="1">
    <citation type="journal article" date="2015" name="Proc. Natl. Acad. Sci. U.S.A.">
        <title>Networks of energetic and metabolic interactions define dynamics in microbial communities.</title>
        <authorList>
            <person name="Embree M."/>
            <person name="Liu J.K."/>
            <person name="Al-Bassam M.M."/>
            <person name="Zengler K."/>
        </authorList>
    </citation>
    <scope>NUCLEOTIDE SEQUENCE</scope>
</reference>
<name>A0A0W8E6Y3_9ZZZZ</name>
<organism evidence="1">
    <name type="scientific">hydrocarbon metagenome</name>
    <dbReference type="NCBI Taxonomy" id="938273"/>
    <lineage>
        <taxon>unclassified sequences</taxon>
        <taxon>metagenomes</taxon>
        <taxon>ecological metagenomes</taxon>
    </lineage>
</organism>
<gene>
    <name evidence="1" type="ORF">ASZ90_018178</name>
</gene>
<protein>
    <submittedName>
        <fullName evidence="1">Uncharacterized protein</fullName>
    </submittedName>
</protein>
<dbReference type="EMBL" id="LNQE01001849">
    <property type="protein sequence ID" value="KUG04411.1"/>
    <property type="molecule type" value="Genomic_DNA"/>
</dbReference>
<dbReference type="AlphaFoldDB" id="A0A0W8E6Y3"/>
<evidence type="ECO:0000313" key="1">
    <source>
        <dbReference type="EMBL" id="KUG04411.1"/>
    </source>
</evidence>
<accession>A0A0W8E6Y3</accession>